<dbReference type="AlphaFoldDB" id="A0AAV3XWT7"/>
<feature type="region of interest" description="Disordered" evidence="1">
    <location>
        <begin position="1"/>
        <end position="20"/>
    </location>
</feature>
<dbReference type="EMBL" id="BLXT01000140">
    <property type="protein sequence ID" value="GFN74606.1"/>
    <property type="molecule type" value="Genomic_DNA"/>
</dbReference>
<accession>A0AAV3XWT7</accession>
<evidence type="ECO:0000313" key="3">
    <source>
        <dbReference type="Proteomes" id="UP000735302"/>
    </source>
</evidence>
<protein>
    <submittedName>
        <fullName evidence="2">Uncharacterized protein</fullName>
    </submittedName>
</protein>
<keyword evidence="3" id="KW-1185">Reference proteome</keyword>
<dbReference type="Proteomes" id="UP000735302">
    <property type="component" value="Unassembled WGS sequence"/>
</dbReference>
<organism evidence="2 3">
    <name type="scientific">Plakobranchus ocellatus</name>
    <dbReference type="NCBI Taxonomy" id="259542"/>
    <lineage>
        <taxon>Eukaryota</taxon>
        <taxon>Metazoa</taxon>
        <taxon>Spiralia</taxon>
        <taxon>Lophotrochozoa</taxon>
        <taxon>Mollusca</taxon>
        <taxon>Gastropoda</taxon>
        <taxon>Heterobranchia</taxon>
        <taxon>Euthyneura</taxon>
        <taxon>Panpulmonata</taxon>
        <taxon>Sacoglossa</taxon>
        <taxon>Placobranchoidea</taxon>
        <taxon>Plakobranchidae</taxon>
        <taxon>Plakobranchus</taxon>
    </lineage>
</organism>
<gene>
    <name evidence="2" type="ORF">PoB_000111200</name>
</gene>
<reference evidence="2 3" key="1">
    <citation type="journal article" date="2021" name="Elife">
        <title>Chloroplast acquisition without the gene transfer in kleptoplastic sea slugs, Plakobranchus ocellatus.</title>
        <authorList>
            <person name="Maeda T."/>
            <person name="Takahashi S."/>
            <person name="Yoshida T."/>
            <person name="Shimamura S."/>
            <person name="Takaki Y."/>
            <person name="Nagai Y."/>
            <person name="Toyoda A."/>
            <person name="Suzuki Y."/>
            <person name="Arimoto A."/>
            <person name="Ishii H."/>
            <person name="Satoh N."/>
            <person name="Nishiyama T."/>
            <person name="Hasebe M."/>
            <person name="Maruyama T."/>
            <person name="Minagawa J."/>
            <person name="Obokata J."/>
            <person name="Shigenobu S."/>
        </authorList>
    </citation>
    <scope>NUCLEOTIDE SEQUENCE [LARGE SCALE GENOMIC DNA]</scope>
</reference>
<name>A0AAV3XWT7_9GAST</name>
<sequence>MDTKRIQRQAESEKHEISKMFSKNLKPGKLSSLRLPLVMVHDAFQQLLQCSGIGGTADRKPALRSAKGSSLANGSLVRWRA</sequence>
<feature type="compositionally biased region" description="Basic and acidic residues" evidence="1">
    <location>
        <begin position="1"/>
        <end position="18"/>
    </location>
</feature>
<evidence type="ECO:0000256" key="1">
    <source>
        <dbReference type="SAM" id="MobiDB-lite"/>
    </source>
</evidence>
<evidence type="ECO:0000313" key="2">
    <source>
        <dbReference type="EMBL" id="GFN74606.1"/>
    </source>
</evidence>
<proteinExistence type="predicted"/>
<comment type="caution">
    <text evidence="2">The sequence shown here is derived from an EMBL/GenBank/DDBJ whole genome shotgun (WGS) entry which is preliminary data.</text>
</comment>